<evidence type="ECO:0000256" key="1">
    <source>
        <dbReference type="ARBA" id="ARBA00003565"/>
    </source>
</evidence>
<dbReference type="InterPro" id="IPR012336">
    <property type="entry name" value="Thioredoxin-like_fold"/>
</dbReference>
<dbReference type="Gene3D" id="3.40.30.10">
    <property type="entry name" value="Glutaredoxin"/>
    <property type="match status" value="1"/>
</dbReference>
<dbReference type="SUPFAM" id="SSF52833">
    <property type="entry name" value="Thioredoxin-like"/>
    <property type="match status" value="1"/>
</dbReference>
<name>A0A1E3W4V4_9HYPH</name>
<comment type="function">
    <text evidence="1">May be required for disulfide bond formation in some proteins.</text>
</comment>
<evidence type="ECO:0000313" key="4">
    <source>
        <dbReference type="EMBL" id="ODS00814.1"/>
    </source>
</evidence>
<protein>
    <recommendedName>
        <fullName evidence="3">Thioredoxin domain-containing protein</fullName>
    </recommendedName>
</protein>
<keyword evidence="5" id="KW-1185">Reference proteome</keyword>
<dbReference type="EMBL" id="LPWG01000004">
    <property type="protein sequence ID" value="ODS00814.1"/>
    <property type="molecule type" value="Genomic_DNA"/>
</dbReference>
<feature type="domain" description="Thioredoxin" evidence="3">
    <location>
        <begin position="11"/>
        <end position="201"/>
    </location>
</feature>
<comment type="similarity">
    <text evidence="2">Belongs to the thioredoxin family. DsbA subfamily.</text>
</comment>
<evidence type="ECO:0000313" key="5">
    <source>
        <dbReference type="Proteomes" id="UP000094501"/>
    </source>
</evidence>
<dbReference type="Proteomes" id="UP000094501">
    <property type="component" value="Unassembled WGS sequence"/>
</dbReference>
<dbReference type="PANTHER" id="PTHR13887:SF56">
    <property type="entry name" value="THIOREDOXIN-LIKE REDUCTASE RV2466C"/>
    <property type="match status" value="1"/>
</dbReference>
<comment type="caution">
    <text evidence="4">The sequence shown here is derived from an EMBL/GenBank/DDBJ whole genome shotgun (WGS) entry which is preliminary data.</text>
</comment>
<evidence type="ECO:0000259" key="3">
    <source>
        <dbReference type="PROSITE" id="PS51352"/>
    </source>
</evidence>
<dbReference type="PANTHER" id="PTHR13887">
    <property type="entry name" value="GLUTATHIONE S-TRANSFERASE KAPPA"/>
    <property type="match status" value="1"/>
</dbReference>
<gene>
    <name evidence="4" type="ORF">AUC68_14325</name>
</gene>
<dbReference type="InterPro" id="IPR013766">
    <property type="entry name" value="Thioredoxin_domain"/>
</dbReference>
<organism evidence="4 5">
    <name type="scientific">Methyloceanibacter methanicus</name>
    <dbReference type="NCBI Taxonomy" id="1774968"/>
    <lineage>
        <taxon>Bacteria</taxon>
        <taxon>Pseudomonadati</taxon>
        <taxon>Pseudomonadota</taxon>
        <taxon>Alphaproteobacteria</taxon>
        <taxon>Hyphomicrobiales</taxon>
        <taxon>Hyphomicrobiaceae</taxon>
        <taxon>Methyloceanibacter</taxon>
    </lineage>
</organism>
<dbReference type="PROSITE" id="PS51352">
    <property type="entry name" value="THIOREDOXIN_2"/>
    <property type="match status" value="1"/>
</dbReference>
<sequence>MCLAAFGLAACGAGGSAPEAALLKDQLLEPGPLGEREYGNRNAPVTIIEYVSLTCPYCRAYHAKVFPRVKRTYVDTGRVRYIIREFAIGQTAGAAAIVTRCAPKSQYLPLIEAYLSRQREWVSQDVRKDALYKIAKTSGMSRAQFDKCLSNQSIIDGLTEVKQRGRKFGVVGTPTFFINGQKLQGEVTFEQIKALIEPQAS</sequence>
<accession>A0A1E3W4V4</accession>
<dbReference type="Pfam" id="PF13462">
    <property type="entry name" value="Thioredoxin_4"/>
    <property type="match status" value="1"/>
</dbReference>
<evidence type="ECO:0000256" key="2">
    <source>
        <dbReference type="ARBA" id="ARBA00005791"/>
    </source>
</evidence>
<dbReference type="AlphaFoldDB" id="A0A1E3W4V4"/>
<proteinExistence type="inferred from homology"/>
<dbReference type="STRING" id="1774968.AUC68_14325"/>
<reference evidence="4 5" key="1">
    <citation type="journal article" date="2016" name="Environ. Microbiol.">
        <title>New Methyloceanibacter diversity from North Sea sediments includes methanotroph containing solely the soluble methane monooxygenase.</title>
        <authorList>
            <person name="Vekeman B."/>
            <person name="Kerckhof F.M."/>
            <person name="Cremers G."/>
            <person name="de Vos P."/>
            <person name="Vandamme P."/>
            <person name="Boon N."/>
            <person name="Op den Camp H.J."/>
            <person name="Heylen K."/>
        </authorList>
    </citation>
    <scope>NUCLEOTIDE SEQUENCE [LARGE SCALE GENOMIC DNA]</scope>
    <source>
        <strain evidence="4 5">R-67174</strain>
    </source>
</reference>
<dbReference type="InterPro" id="IPR036249">
    <property type="entry name" value="Thioredoxin-like_sf"/>
</dbReference>